<dbReference type="AlphaFoldDB" id="A0A564YRT2"/>
<reference evidence="2 3" key="1">
    <citation type="submission" date="2019-07" db="EMBL/GenBank/DDBJ databases">
        <authorList>
            <person name="Jastrzebski P J."/>
            <person name="Paukszto L."/>
            <person name="Jastrzebski P J."/>
        </authorList>
    </citation>
    <scope>NUCLEOTIDE SEQUENCE [LARGE SCALE GENOMIC DNA]</scope>
    <source>
        <strain evidence="2 3">WMS-il1</strain>
    </source>
</reference>
<dbReference type="EMBL" id="CABIJS010000333">
    <property type="protein sequence ID" value="VUZ49689.1"/>
    <property type="molecule type" value="Genomic_DNA"/>
</dbReference>
<feature type="transmembrane region" description="Helical" evidence="1">
    <location>
        <begin position="59"/>
        <end position="82"/>
    </location>
</feature>
<sequence length="117" mass="13772">MRTLQRRCVCSMHKLTCSNRFYITLNNLVFFQTSEEPSVTSSSRLKASVKGSQCRLSRFLIYLFLFLLFLIPFLLLLCVAHPDYCALPGPCPGLQLRQRINFYIQEFHRKRIPHYPI</sequence>
<organism evidence="2 3">
    <name type="scientific">Hymenolepis diminuta</name>
    <name type="common">Rat tapeworm</name>
    <dbReference type="NCBI Taxonomy" id="6216"/>
    <lineage>
        <taxon>Eukaryota</taxon>
        <taxon>Metazoa</taxon>
        <taxon>Spiralia</taxon>
        <taxon>Lophotrochozoa</taxon>
        <taxon>Platyhelminthes</taxon>
        <taxon>Cestoda</taxon>
        <taxon>Eucestoda</taxon>
        <taxon>Cyclophyllidea</taxon>
        <taxon>Hymenolepididae</taxon>
        <taxon>Hymenolepis</taxon>
    </lineage>
</organism>
<keyword evidence="3" id="KW-1185">Reference proteome</keyword>
<evidence type="ECO:0000313" key="2">
    <source>
        <dbReference type="EMBL" id="VUZ49689.1"/>
    </source>
</evidence>
<keyword evidence="1" id="KW-1133">Transmembrane helix</keyword>
<gene>
    <name evidence="2" type="ORF">WMSIL1_LOCUS8934</name>
</gene>
<accession>A0A564YRT2</accession>
<dbReference type="Proteomes" id="UP000321570">
    <property type="component" value="Unassembled WGS sequence"/>
</dbReference>
<evidence type="ECO:0000256" key="1">
    <source>
        <dbReference type="SAM" id="Phobius"/>
    </source>
</evidence>
<proteinExistence type="predicted"/>
<evidence type="ECO:0000313" key="3">
    <source>
        <dbReference type="Proteomes" id="UP000321570"/>
    </source>
</evidence>
<keyword evidence="1" id="KW-0812">Transmembrane</keyword>
<keyword evidence="1" id="KW-0472">Membrane</keyword>
<protein>
    <submittedName>
        <fullName evidence="2">Uncharacterized protein</fullName>
    </submittedName>
</protein>
<name>A0A564YRT2_HYMDI</name>